<dbReference type="CDD" id="cd19508">
    <property type="entry name" value="RecA-like_Pch2-like"/>
    <property type="match status" value="1"/>
</dbReference>
<dbReference type="PANTHER" id="PTHR45991">
    <property type="entry name" value="PACHYTENE CHECKPOINT PROTEIN 2"/>
    <property type="match status" value="1"/>
</dbReference>
<accession>A0A9P0D919</accession>
<evidence type="ECO:0000259" key="6">
    <source>
        <dbReference type="SMART" id="SM00382"/>
    </source>
</evidence>
<dbReference type="GO" id="GO:0005694">
    <property type="term" value="C:chromosome"/>
    <property type="evidence" value="ECO:0007669"/>
    <property type="project" value="TreeGrafter"/>
</dbReference>
<dbReference type="AlphaFoldDB" id="A0A9P0D919"/>
<dbReference type="GO" id="GO:0051598">
    <property type="term" value="P:meiotic recombination checkpoint signaling"/>
    <property type="evidence" value="ECO:0007669"/>
    <property type="project" value="TreeGrafter"/>
</dbReference>
<dbReference type="Gene3D" id="3.40.50.300">
    <property type="entry name" value="P-loop containing nucleotide triphosphate hydrolases"/>
    <property type="match status" value="1"/>
</dbReference>
<dbReference type="InterPro" id="IPR001270">
    <property type="entry name" value="ClpA/B"/>
</dbReference>
<evidence type="ECO:0000256" key="5">
    <source>
        <dbReference type="RuleBase" id="RU003651"/>
    </source>
</evidence>
<dbReference type="OrthoDB" id="10042665at2759"/>
<name>A0A9P0D919_9CUCU</name>
<dbReference type="InterPro" id="IPR058249">
    <property type="entry name" value="Pch2_C"/>
</dbReference>
<organism evidence="7 8">
    <name type="scientific">Psylliodes chrysocephalus</name>
    <dbReference type="NCBI Taxonomy" id="3402493"/>
    <lineage>
        <taxon>Eukaryota</taxon>
        <taxon>Metazoa</taxon>
        <taxon>Ecdysozoa</taxon>
        <taxon>Arthropoda</taxon>
        <taxon>Hexapoda</taxon>
        <taxon>Insecta</taxon>
        <taxon>Pterygota</taxon>
        <taxon>Neoptera</taxon>
        <taxon>Endopterygota</taxon>
        <taxon>Coleoptera</taxon>
        <taxon>Polyphaga</taxon>
        <taxon>Cucujiformia</taxon>
        <taxon>Chrysomeloidea</taxon>
        <taxon>Chrysomelidae</taxon>
        <taxon>Galerucinae</taxon>
        <taxon>Alticini</taxon>
        <taxon>Psylliodes</taxon>
    </lineage>
</organism>
<keyword evidence="2 5" id="KW-0547">Nucleotide-binding</keyword>
<keyword evidence="3 5" id="KW-0067">ATP-binding</keyword>
<dbReference type="InterPro" id="IPR003959">
    <property type="entry name" value="ATPase_AAA_core"/>
</dbReference>
<dbReference type="InterPro" id="IPR027417">
    <property type="entry name" value="P-loop_NTPase"/>
</dbReference>
<dbReference type="InterPro" id="IPR044539">
    <property type="entry name" value="Pch2-like"/>
</dbReference>
<sequence length="416" mass="47186">MTPNVDIEIILNEYSNNTTMKSIIGVVQKYLENIIVRPNSVINIDEEGISVLNNSVKTIIVGEIPNYNKSFVDFKHLKVNWFVYKLDTDGPVEQNEDDGDDAQTTISTQITLPSVTLLNMWENLYFDNNIKQNLLKYAETMMEFSDKGVDNNVISCNRVFLLHGPPGTGKTSLCKALAQKLTIRMGNRFSSGILIEINSHSLFSRWFSESGKLVNKMFSRINDFVENRNILVCVLIDEVESLAHARNQCLSGTEPSDSIRVVNALLTQIDQIKRHPNVLIFATSNMTESIDLAFVDRADIKQYLDMPSVQAIYKVYHSCINELIKAKIIQDLILEPIEHLMNDQPHSAETQQLLDLCKKSLGLSGRSLRKIPFLAHALYLNGSFSNLNEFLTAMDKAVEKEIWERSYFAGLKQENK</sequence>
<dbReference type="GO" id="GO:0005634">
    <property type="term" value="C:nucleus"/>
    <property type="evidence" value="ECO:0007669"/>
    <property type="project" value="TreeGrafter"/>
</dbReference>
<evidence type="ECO:0000313" key="7">
    <source>
        <dbReference type="EMBL" id="CAH1114189.1"/>
    </source>
</evidence>
<keyword evidence="4" id="KW-0469">Meiosis</keyword>
<reference evidence="7" key="1">
    <citation type="submission" date="2022-01" db="EMBL/GenBank/DDBJ databases">
        <authorList>
            <person name="King R."/>
        </authorList>
    </citation>
    <scope>NUCLEOTIDE SEQUENCE</scope>
</reference>
<evidence type="ECO:0000256" key="4">
    <source>
        <dbReference type="ARBA" id="ARBA00023254"/>
    </source>
</evidence>
<evidence type="ECO:0000256" key="1">
    <source>
        <dbReference type="ARBA" id="ARBA00007271"/>
    </source>
</evidence>
<dbReference type="InterPro" id="IPR003960">
    <property type="entry name" value="ATPase_AAA_CS"/>
</dbReference>
<dbReference type="Proteomes" id="UP001153636">
    <property type="component" value="Chromosome 8"/>
</dbReference>
<evidence type="ECO:0000256" key="3">
    <source>
        <dbReference type="ARBA" id="ARBA00022840"/>
    </source>
</evidence>
<dbReference type="Pfam" id="PF00004">
    <property type="entry name" value="AAA"/>
    <property type="match status" value="1"/>
</dbReference>
<dbReference type="InterPro" id="IPR003593">
    <property type="entry name" value="AAA+_ATPase"/>
</dbReference>
<dbReference type="FunFam" id="3.40.50.300:FF:001494">
    <property type="entry name" value="Pachytene checkpoint component Pch2"/>
    <property type="match status" value="1"/>
</dbReference>
<dbReference type="GO" id="GO:0016887">
    <property type="term" value="F:ATP hydrolysis activity"/>
    <property type="evidence" value="ECO:0007669"/>
    <property type="project" value="InterPro"/>
</dbReference>
<dbReference type="Pfam" id="PF23242">
    <property type="entry name" value="AAA_lid_TRIP13_C"/>
    <property type="match status" value="1"/>
</dbReference>
<dbReference type="PRINTS" id="PR00300">
    <property type="entry name" value="CLPPROTEASEA"/>
</dbReference>
<dbReference type="GO" id="GO:0007131">
    <property type="term" value="P:reciprocal meiotic recombination"/>
    <property type="evidence" value="ECO:0007669"/>
    <property type="project" value="TreeGrafter"/>
</dbReference>
<comment type="similarity">
    <text evidence="1">Belongs to the AAA ATPase family. PCH2 subfamily.</text>
</comment>
<proteinExistence type="inferred from homology"/>
<evidence type="ECO:0000313" key="8">
    <source>
        <dbReference type="Proteomes" id="UP001153636"/>
    </source>
</evidence>
<dbReference type="SUPFAM" id="SSF52540">
    <property type="entry name" value="P-loop containing nucleoside triphosphate hydrolases"/>
    <property type="match status" value="1"/>
</dbReference>
<dbReference type="PROSITE" id="PS00674">
    <property type="entry name" value="AAA"/>
    <property type="match status" value="1"/>
</dbReference>
<feature type="domain" description="AAA+ ATPase" evidence="6">
    <location>
        <begin position="156"/>
        <end position="308"/>
    </location>
</feature>
<evidence type="ECO:0000256" key="2">
    <source>
        <dbReference type="ARBA" id="ARBA00022741"/>
    </source>
</evidence>
<dbReference type="GO" id="GO:0005524">
    <property type="term" value="F:ATP binding"/>
    <property type="evidence" value="ECO:0007669"/>
    <property type="project" value="UniProtKB-KW"/>
</dbReference>
<protein>
    <recommendedName>
        <fullName evidence="6">AAA+ ATPase domain-containing protein</fullName>
    </recommendedName>
</protein>
<dbReference type="SMART" id="SM00382">
    <property type="entry name" value="AAA"/>
    <property type="match status" value="1"/>
</dbReference>
<dbReference type="EMBL" id="OV651820">
    <property type="protein sequence ID" value="CAH1114189.1"/>
    <property type="molecule type" value="Genomic_DNA"/>
</dbReference>
<dbReference type="PANTHER" id="PTHR45991:SF1">
    <property type="entry name" value="PACHYTENE CHECKPOINT PROTEIN 2 HOMOLOG"/>
    <property type="match status" value="1"/>
</dbReference>
<gene>
    <name evidence="7" type="ORF">PSYICH_LOCUS14383</name>
</gene>
<keyword evidence="8" id="KW-1185">Reference proteome</keyword>